<dbReference type="EMBL" id="CADCXU010005394">
    <property type="protein sequence ID" value="CAA9997097.1"/>
    <property type="molecule type" value="Genomic_DNA"/>
</dbReference>
<dbReference type="AlphaFoldDB" id="A0A6H5G4G1"/>
<protein>
    <recommendedName>
        <fullName evidence="3">F-box domain-containing protein</fullName>
    </recommendedName>
</protein>
<sequence length="112" mass="13171">MKGSARRNVENSTREKRRIVVPVMSEIKTEIIFDVLSNCRNLTDLTLKRTQFDRPEQFFRDLSTVGNKLTKINLNHNMQLGSVELSDMIEALNKMDDIRIHSLFFDRWISSR</sequence>
<proteinExistence type="predicted"/>
<reference evidence="1 2" key="1">
    <citation type="submission" date="2020-02" db="EMBL/GenBank/DDBJ databases">
        <authorList>
            <person name="Ferguson B K."/>
        </authorList>
    </citation>
    <scope>NUCLEOTIDE SEQUENCE [LARGE SCALE GENOMIC DNA]</scope>
</reference>
<dbReference type="SUPFAM" id="SSF52047">
    <property type="entry name" value="RNI-like"/>
    <property type="match status" value="1"/>
</dbReference>
<gene>
    <name evidence="1" type="ORF">NTEN_LOCUS3442</name>
</gene>
<name>A0A6H5G4G1_9HEMI</name>
<evidence type="ECO:0008006" key="3">
    <source>
        <dbReference type="Google" id="ProtNLM"/>
    </source>
</evidence>
<organism evidence="1 2">
    <name type="scientific">Nesidiocoris tenuis</name>
    <dbReference type="NCBI Taxonomy" id="355587"/>
    <lineage>
        <taxon>Eukaryota</taxon>
        <taxon>Metazoa</taxon>
        <taxon>Ecdysozoa</taxon>
        <taxon>Arthropoda</taxon>
        <taxon>Hexapoda</taxon>
        <taxon>Insecta</taxon>
        <taxon>Pterygota</taxon>
        <taxon>Neoptera</taxon>
        <taxon>Paraneoptera</taxon>
        <taxon>Hemiptera</taxon>
        <taxon>Heteroptera</taxon>
        <taxon>Panheteroptera</taxon>
        <taxon>Cimicomorpha</taxon>
        <taxon>Miridae</taxon>
        <taxon>Dicyphina</taxon>
        <taxon>Nesidiocoris</taxon>
    </lineage>
</organism>
<evidence type="ECO:0000313" key="1">
    <source>
        <dbReference type="EMBL" id="CAA9997097.1"/>
    </source>
</evidence>
<dbReference type="Gene3D" id="3.80.10.10">
    <property type="entry name" value="Ribonuclease Inhibitor"/>
    <property type="match status" value="1"/>
</dbReference>
<dbReference type="Proteomes" id="UP000479000">
    <property type="component" value="Unassembled WGS sequence"/>
</dbReference>
<keyword evidence="2" id="KW-1185">Reference proteome</keyword>
<dbReference type="InterPro" id="IPR032675">
    <property type="entry name" value="LRR_dom_sf"/>
</dbReference>
<feature type="non-terminal residue" evidence="1">
    <location>
        <position position="112"/>
    </location>
</feature>
<accession>A0A6H5G4G1</accession>
<dbReference type="OrthoDB" id="10257471at2759"/>
<evidence type="ECO:0000313" key="2">
    <source>
        <dbReference type="Proteomes" id="UP000479000"/>
    </source>
</evidence>